<sequence length="662" mass="74380">MEESNDYEDACSAGKSFMVCTALLAFGSHPGPRLAKRFRFRPKDRTVGTGGGEEVFAQGGLQTKTSSWDVCRGLHVVTLGDLGGTAFCDEAYILVTSAQCSSFLQGGIMALVVARALLDLPLRLDELPMAEGQRSNSRNMAVTESRRLVEALVQSSKHPGVLAEAFSDQSGIALVPDLEWPVLKGYFLVGTMTAWTEGRRMIQESEGVYAYTLTMGDNNWEKFQVWIDEDPDKVLHPANPNDMSESIIEGPEADVPQALAWKISGAKEEVRLVNEAQFEAMEESGVLVKGPECMVAFGGSYIPPQTEDDVTKMPIVNLNAGLEGQPGDKYRIRLYVQGGYKRLEWSKAKGTDAVAPLGEKRFKHKFSVIGDHSHWFFNDMQEVETGVYAAEVQILKSPSNFQIYRDRDFDQGFYPDEDDNILGPDDRGQGYYWKLNGEVGDVFRITFHRRVRRGEDGRCTMDKRSISWEHLRSEEVNFEERAKDHNYFIVGSWNGFKDCQAMKKETDENGLATSYWQEITLGDSGTETIQILLERNWLAAVHPERNLATQNDGHEILGPDDEGSGKYWAIGPGDHLSPGDHVIVHMDMKGGLPHSVWWERYDSPNIHFEYLKKGSERVFKRHMRLMGLIPWQSKDKPARLANPPEWYGSGRDREDSGVNADL</sequence>
<accession>A0ABP0SSQ7</accession>
<organism evidence="2 3">
    <name type="scientific">Durusdinium trenchii</name>
    <dbReference type="NCBI Taxonomy" id="1381693"/>
    <lineage>
        <taxon>Eukaryota</taxon>
        <taxon>Sar</taxon>
        <taxon>Alveolata</taxon>
        <taxon>Dinophyceae</taxon>
        <taxon>Suessiales</taxon>
        <taxon>Symbiodiniaceae</taxon>
        <taxon>Durusdinium</taxon>
    </lineage>
</organism>
<comment type="caution">
    <text evidence="2">The sequence shown here is derived from an EMBL/GenBank/DDBJ whole genome shotgun (WGS) entry which is preliminary data.</text>
</comment>
<evidence type="ECO:0000256" key="1">
    <source>
        <dbReference type="SAM" id="MobiDB-lite"/>
    </source>
</evidence>
<protein>
    <submittedName>
        <fullName evidence="2">Uncharacterized protein</fullName>
    </submittedName>
</protein>
<proteinExistence type="predicted"/>
<feature type="region of interest" description="Disordered" evidence="1">
    <location>
        <begin position="639"/>
        <end position="662"/>
    </location>
</feature>
<dbReference type="Proteomes" id="UP001642464">
    <property type="component" value="Unassembled WGS sequence"/>
</dbReference>
<reference evidence="2 3" key="1">
    <citation type="submission" date="2024-02" db="EMBL/GenBank/DDBJ databases">
        <authorList>
            <person name="Chen Y."/>
            <person name="Shah S."/>
            <person name="Dougan E. K."/>
            <person name="Thang M."/>
            <person name="Chan C."/>
        </authorList>
    </citation>
    <scope>NUCLEOTIDE SEQUENCE [LARGE SCALE GENOMIC DNA]</scope>
</reference>
<evidence type="ECO:0000313" key="2">
    <source>
        <dbReference type="EMBL" id="CAK9115423.1"/>
    </source>
</evidence>
<gene>
    <name evidence="2" type="ORF">SCF082_LOCUS53425</name>
</gene>
<name>A0ABP0SSQ7_9DINO</name>
<evidence type="ECO:0000313" key="3">
    <source>
        <dbReference type="Proteomes" id="UP001642464"/>
    </source>
</evidence>
<dbReference type="EMBL" id="CAXAMM010044628">
    <property type="protein sequence ID" value="CAK9115423.1"/>
    <property type="molecule type" value="Genomic_DNA"/>
</dbReference>
<keyword evidence="3" id="KW-1185">Reference proteome</keyword>